<proteinExistence type="predicted"/>
<dbReference type="Proteomes" id="UP000324222">
    <property type="component" value="Unassembled WGS sequence"/>
</dbReference>
<evidence type="ECO:0000313" key="3">
    <source>
        <dbReference type="Proteomes" id="UP000324222"/>
    </source>
</evidence>
<feature type="compositionally biased region" description="Low complexity" evidence="1">
    <location>
        <begin position="64"/>
        <end position="86"/>
    </location>
</feature>
<reference evidence="2 3" key="1">
    <citation type="submission" date="2019-05" db="EMBL/GenBank/DDBJ databases">
        <title>Another draft genome of Portunus trituberculatus and its Hox gene families provides insights of decapod evolution.</title>
        <authorList>
            <person name="Jeong J.-H."/>
            <person name="Song I."/>
            <person name="Kim S."/>
            <person name="Choi T."/>
            <person name="Kim D."/>
            <person name="Ryu S."/>
            <person name="Kim W."/>
        </authorList>
    </citation>
    <scope>NUCLEOTIDE SEQUENCE [LARGE SCALE GENOMIC DNA]</scope>
    <source>
        <tissue evidence="2">Muscle</tissue>
    </source>
</reference>
<dbReference type="EMBL" id="VSRR010008841">
    <property type="protein sequence ID" value="MPC49381.1"/>
    <property type="molecule type" value="Genomic_DNA"/>
</dbReference>
<dbReference type="AlphaFoldDB" id="A0A5B7FPK9"/>
<protein>
    <submittedName>
        <fullName evidence="2">Uncharacterized protein</fullName>
    </submittedName>
</protein>
<name>A0A5B7FPK9_PORTR</name>
<sequence>MKPRAMEDRRTNTQAVLALTEIKQCEDSHHCLVVNASTPPTAANSNLRHTQQPQQHAATHLFTHLSTSPHLSSHPPFSVHLSPVPLQSAPAPATHGPSRPALQRAKPNRPVQASHLPSSRRHATPS</sequence>
<organism evidence="2 3">
    <name type="scientific">Portunus trituberculatus</name>
    <name type="common">Swimming crab</name>
    <name type="synonym">Neptunus trituberculatus</name>
    <dbReference type="NCBI Taxonomy" id="210409"/>
    <lineage>
        <taxon>Eukaryota</taxon>
        <taxon>Metazoa</taxon>
        <taxon>Ecdysozoa</taxon>
        <taxon>Arthropoda</taxon>
        <taxon>Crustacea</taxon>
        <taxon>Multicrustacea</taxon>
        <taxon>Malacostraca</taxon>
        <taxon>Eumalacostraca</taxon>
        <taxon>Eucarida</taxon>
        <taxon>Decapoda</taxon>
        <taxon>Pleocyemata</taxon>
        <taxon>Brachyura</taxon>
        <taxon>Eubrachyura</taxon>
        <taxon>Portunoidea</taxon>
        <taxon>Portunidae</taxon>
        <taxon>Portuninae</taxon>
        <taxon>Portunus</taxon>
    </lineage>
</organism>
<comment type="caution">
    <text evidence="2">The sequence shown here is derived from an EMBL/GenBank/DDBJ whole genome shotgun (WGS) entry which is preliminary data.</text>
</comment>
<evidence type="ECO:0000313" key="2">
    <source>
        <dbReference type="EMBL" id="MPC49381.1"/>
    </source>
</evidence>
<accession>A0A5B7FPK9</accession>
<keyword evidence="3" id="KW-1185">Reference proteome</keyword>
<gene>
    <name evidence="2" type="ORF">E2C01_043180</name>
</gene>
<evidence type="ECO:0000256" key="1">
    <source>
        <dbReference type="SAM" id="MobiDB-lite"/>
    </source>
</evidence>
<feature type="region of interest" description="Disordered" evidence="1">
    <location>
        <begin position="64"/>
        <end position="126"/>
    </location>
</feature>